<protein>
    <submittedName>
        <fullName evidence="3">Uncharacterized protein</fullName>
    </submittedName>
</protein>
<accession>A0A1P8U4P2</accession>
<gene>
    <name evidence="3" type="ORF">BOH66_01275</name>
</gene>
<dbReference type="Proteomes" id="UP000187185">
    <property type="component" value="Chromosome"/>
</dbReference>
<feature type="region of interest" description="Disordered" evidence="1">
    <location>
        <begin position="60"/>
        <end position="80"/>
    </location>
</feature>
<sequence length="80" mass="8640">MNPDYGAAAGFGIGFIILMLVIYLGLIALMLWVSYLIMRTAVKNGVKLAMQETGQQFAPMGYRPPMPPQAPGGYQGPPTH</sequence>
<evidence type="ECO:0000256" key="2">
    <source>
        <dbReference type="SAM" id="Phobius"/>
    </source>
</evidence>
<dbReference type="KEGG" id="maur:BOH66_01275"/>
<evidence type="ECO:0000313" key="3">
    <source>
        <dbReference type="EMBL" id="APZ33081.1"/>
    </source>
</evidence>
<keyword evidence="2" id="KW-0472">Membrane</keyword>
<keyword evidence="4" id="KW-1185">Reference proteome</keyword>
<dbReference type="EMBL" id="CP018762">
    <property type="protein sequence ID" value="APZ33081.1"/>
    <property type="molecule type" value="Genomic_DNA"/>
</dbReference>
<dbReference type="AlphaFoldDB" id="A0A1P8U4P2"/>
<proteinExistence type="predicted"/>
<dbReference type="OrthoDB" id="5083869at2"/>
<organism evidence="3 4">
    <name type="scientific">Microbacterium aurum</name>
    <dbReference type="NCBI Taxonomy" id="36805"/>
    <lineage>
        <taxon>Bacteria</taxon>
        <taxon>Bacillati</taxon>
        <taxon>Actinomycetota</taxon>
        <taxon>Actinomycetes</taxon>
        <taxon>Micrococcales</taxon>
        <taxon>Microbacteriaceae</taxon>
        <taxon>Microbacterium</taxon>
    </lineage>
</organism>
<keyword evidence="2" id="KW-0812">Transmembrane</keyword>
<evidence type="ECO:0000313" key="4">
    <source>
        <dbReference type="Proteomes" id="UP000187185"/>
    </source>
</evidence>
<name>A0A1P8U4P2_9MICO</name>
<dbReference type="RefSeq" id="WP_076688571.1">
    <property type="nucleotide sequence ID" value="NZ_CP018762.1"/>
</dbReference>
<reference evidence="3 4" key="1">
    <citation type="submission" date="2016-12" db="EMBL/GenBank/DDBJ databases">
        <title>Complete genome sequence of Microbacterium aurum KACC 15219.</title>
        <authorList>
            <person name="Jung Y."/>
            <person name="Shin J.-H."/>
            <person name="Lee Y.-J."/>
            <person name="Yi H."/>
            <person name="Bahn Y.-S."/>
            <person name="Kim J.F."/>
            <person name="Lee D.-W."/>
        </authorList>
    </citation>
    <scope>NUCLEOTIDE SEQUENCE [LARGE SCALE GENOMIC DNA]</scope>
    <source>
        <strain evidence="3 4">KACC 15219</strain>
    </source>
</reference>
<feature type="transmembrane region" description="Helical" evidence="2">
    <location>
        <begin position="12"/>
        <end position="37"/>
    </location>
</feature>
<evidence type="ECO:0000256" key="1">
    <source>
        <dbReference type="SAM" id="MobiDB-lite"/>
    </source>
</evidence>
<keyword evidence="2" id="KW-1133">Transmembrane helix</keyword>